<reference evidence="4 5" key="1">
    <citation type="submission" date="2014-02" db="EMBL/GenBank/DDBJ databases">
        <authorList>
            <person name="Sears C."/>
            <person name="Carroll K."/>
            <person name="Sack B.R."/>
            <person name="Qadri F."/>
            <person name="Myers L.L."/>
            <person name="Chung G.-T."/>
            <person name="Escheverria P."/>
            <person name="Fraser C.M."/>
            <person name="Sadzewicz L."/>
            <person name="Shefchek K.A."/>
            <person name="Tallon L."/>
            <person name="Das S.P."/>
            <person name="Daugherty S."/>
            <person name="Mongodin E.F."/>
        </authorList>
    </citation>
    <scope>NUCLEOTIDE SEQUENCE [LARGE SCALE GENOMIC DNA]</scope>
    <source>
        <strain evidence="5">3998T(B)3</strain>
    </source>
</reference>
<feature type="region of interest" description="Disordered" evidence="1">
    <location>
        <begin position="269"/>
        <end position="348"/>
    </location>
</feature>
<evidence type="ECO:0000259" key="3">
    <source>
        <dbReference type="Pfam" id="PF14129"/>
    </source>
</evidence>
<feature type="chain" id="PRO_5001479722" description="DUF4296 domain-containing protein" evidence="2">
    <location>
        <begin position="22"/>
        <end position="348"/>
    </location>
</feature>
<dbReference type="Pfam" id="PF14129">
    <property type="entry name" value="DUF4296"/>
    <property type="match status" value="1"/>
</dbReference>
<dbReference type="PATRIC" id="fig|1339316.3.peg.2644"/>
<gene>
    <name evidence="4" type="ORF">M125_2760</name>
</gene>
<accession>A0A015U6M6</accession>
<feature type="compositionally biased region" description="Basic and acidic residues" evidence="1">
    <location>
        <begin position="269"/>
        <end position="286"/>
    </location>
</feature>
<dbReference type="PROSITE" id="PS51257">
    <property type="entry name" value="PROKAR_LIPOPROTEIN"/>
    <property type="match status" value="1"/>
</dbReference>
<sequence>MKKFFRFQLCCICLLVLIVSACKVKRPDSVISESEMENLLYDYHIAKAMGENMPGGENYKKALYVEAVFKKYGTTEEVFDSSMVWYTRNTKILSEIYEKVNKRLKAQQNAINHLIALRDNKPKMSAPGDSIDVWAWQRIAQLTEAPLNNKFTFTLPSDTNFKKRDVLLWKMQYNFLSEIPDSTMAPIMAMQIVYENDTVTHSCVKHIFKSGIQNIRLQSDTMNIKEIKGFIFCPLSEESITLLVSDISLTRYHANDSITQIGRDSLKTDSIKEKSKNDSIQKKTPKDTIQASSPHQRTNPNDLNRPNNDVRPIKPEQREKEMQIEKEKQQLERQQRTNPRRPLRRQNN</sequence>
<dbReference type="InterPro" id="IPR025381">
    <property type="entry name" value="DUF4296"/>
</dbReference>
<organism evidence="4 5">
    <name type="scientific">Bacteroides fragilis str. 3998T(B)3</name>
    <dbReference type="NCBI Taxonomy" id="1339316"/>
    <lineage>
        <taxon>Bacteria</taxon>
        <taxon>Pseudomonadati</taxon>
        <taxon>Bacteroidota</taxon>
        <taxon>Bacteroidia</taxon>
        <taxon>Bacteroidales</taxon>
        <taxon>Bacteroidaceae</taxon>
        <taxon>Bacteroides</taxon>
    </lineage>
</organism>
<feature type="compositionally biased region" description="Basic residues" evidence="1">
    <location>
        <begin position="338"/>
        <end position="348"/>
    </location>
</feature>
<feature type="compositionally biased region" description="Basic and acidic residues" evidence="1">
    <location>
        <begin position="311"/>
        <end position="335"/>
    </location>
</feature>
<feature type="domain" description="DUF4296" evidence="3">
    <location>
        <begin position="27"/>
        <end position="109"/>
    </location>
</feature>
<comment type="caution">
    <text evidence="4">The sequence shown here is derived from an EMBL/GenBank/DDBJ whole genome shotgun (WGS) entry which is preliminary data.</text>
</comment>
<dbReference type="Proteomes" id="UP000020773">
    <property type="component" value="Unassembled WGS sequence"/>
</dbReference>
<protein>
    <recommendedName>
        <fullName evidence="3">DUF4296 domain-containing protein</fullName>
    </recommendedName>
</protein>
<feature type="compositionally biased region" description="Polar residues" evidence="1">
    <location>
        <begin position="287"/>
        <end position="307"/>
    </location>
</feature>
<evidence type="ECO:0000313" key="4">
    <source>
        <dbReference type="EMBL" id="EXY90537.1"/>
    </source>
</evidence>
<evidence type="ECO:0000313" key="5">
    <source>
        <dbReference type="Proteomes" id="UP000020773"/>
    </source>
</evidence>
<dbReference type="AlphaFoldDB" id="A0A015U6M6"/>
<proteinExistence type="predicted"/>
<evidence type="ECO:0000256" key="1">
    <source>
        <dbReference type="SAM" id="MobiDB-lite"/>
    </source>
</evidence>
<name>A0A015U6M6_BACFG</name>
<dbReference type="EMBL" id="JGDB01000159">
    <property type="protein sequence ID" value="EXY90537.1"/>
    <property type="molecule type" value="Genomic_DNA"/>
</dbReference>
<feature type="signal peptide" evidence="2">
    <location>
        <begin position="1"/>
        <end position="21"/>
    </location>
</feature>
<keyword evidence="2" id="KW-0732">Signal</keyword>
<evidence type="ECO:0000256" key="2">
    <source>
        <dbReference type="SAM" id="SignalP"/>
    </source>
</evidence>
<dbReference type="RefSeq" id="WP_008768819.1">
    <property type="nucleotide sequence ID" value="NZ_JGDB01000159.1"/>
</dbReference>